<accession>A0A4S8P5K7</accession>
<feature type="signal peptide" evidence="1">
    <location>
        <begin position="1"/>
        <end position="31"/>
    </location>
</feature>
<evidence type="ECO:0000256" key="1">
    <source>
        <dbReference type="SAM" id="SignalP"/>
    </source>
</evidence>
<keyword evidence="1" id="KW-0732">Signal</keyword>
<evidence type="ECO:0000313" key="2">
    <source>
        <dbReference type="EMBL" id="THV24611.1"/>
    </source>
</evidence>
<keyword evidence="3" id="KW-1185">Reference proteome</keyword>
<dbReference type="OrthoDB" id="9777385at2"/>
<comment type="caution">
    <text evidence="2">The sequence shown here is derived from an EMBL/GenBank/DDBJ whole genome shotgun (WGS) entry which is preliminary data.</text>
</comment>
<dbReference type="Proteomes" id="UP000305792">
    <property type="component" value="Unassembled WGS sequence"/>
</dbReference>
<dbReference type="InterPro" id="IPR006311">
    <property type="entry name" value="TAT_signal"/>
</dbReference>
<dbReference type="Gene3D" id="3.40.630.10">
    <property type="entry name" value="Zn peptidases"/>
    <property type="match status" value="2"/>
</dbReference>
<dbReference type="EMBL" id="STGX01000017">
    <property type="protein sequence ID" value="THV24611.1"/>
    <property type="molecule type" value="Genomic_DNA"/>
</dbReference>
<dbReference type="PROSITE" id="PS51318">
    <property type="entry name" value="TAT"/>
    <property type="match status" value="1"/>
</dbReference>
<dbReference type="PANTHER" id="PTHR11014:SF63">
    <property type="entry name" value="METALLOPEPTIDASE, PUTATIVE (AFU_ORTHOLOGUE AFUA_6G09600)-RELATED"/>
    <property type="match status" value="1"/>
</dbReference>
<gene>
    <name evidence="2" type="ORF">E9998_20635</name>
</gene>
<dbReference type="Pfam" id="PF01546">
    <property type="entry name" value="Peptidase_M20"/>
    <property type="match status" value="1"/>
</dbReference>
<dbReference type="PANTHER" id="PTHR11014">
    <property type="entry name" value="PEPTIDASE M20 FAMILY MEMBER"/>
    <property type="match status" value="1"/>
</dbReference>
<dbReference type="InterPro" id="IPR002933">
    <property type="entry name" value="Peptidase_M20"/>
</dbReference>
<reference evidence="2 3" key="1">
    <citation type="journal article" date="2018" name="Int. J. Syst. Evol. Microbiol.">
        <title>Glycomyces paridis sp. nov., isolated from the medicinal plant Paris polyphylla.</title>
        <authorList>
            <person name="Fang X.M."/>
            <person name="Bai J.L."/>
            <person name="Su J."/>
            <person name="Zhao L.L."/>
            <person name="Liu H.Y."/>
            <person name="Ma B.P."/>
            <person name="Zhang Y.Q."/>
            <person name="Yu L.Y."/>
        </authorList>
    </citation>
    <scope>NUCLEOTIDE SEQUENCE [LARGE SCALE GENOMIC DNA]</scope>
    <source>
        <strain evidence="2 3">CPCC 204357</strain>
    </source>
</reference>
<protein>
    <submittedName>
        <fullName evidence="2">Amidohydrolase</fullName>
    </submittedName>
</protein>
<dbReference type="InterPro" id="IPR017439">
    <property type="entry name" value="Amidohydrolase"/>
</dbReference>
<sequence length="415" mass="43534">MNRFEPLSRRAVIGATAAAAVAVAVPSSAQAACGIDQSAIDTATARVEDALIALRRDLHAHPEGSGDEERTASLVAELLTDAGLRATTGVGGHGVVGVLKGRRPGRTVAYRADMDAVPAEEQGGAGPEHLCGHDLHTAIGVGVAQVLAGLRHRLSGTVVFFFQPAEESLEGAAAMIADGVLERYDPEEIHAIHCGPFPLGVLAVMPGSGLPGLDRGTVNLTGPDAPARAEALAADIAALNTVAFPETPADIDRLMADVQTPDGPLSEFVVMRAFPTESAVELSYRCWPEDRYTEVREAVAALAADHGATADFPADPFPALVCPEREARELERHLRKATGRTSTAVMHAPFPFNGEDYALFMDELPGTFSFLGVLAPGADIATAAPHFPTFDPDERAIAHGVRAMSGWLARRTAGR</sequence>
<proteinExistence type="predicted"/>
<name>A0A4S8P5K7_9ACTN</name>
<dbReference type="SUPFAM" id="SSF53187">
    <property type="entry name" value="Zn-dependent exopeptidases"/>
    <property type="match status" value="1"/>
</dbReference>
<evidence type="ECO:0000313" key="3">
    <source>
        <dbReference type="Proteomes" id="UP000305792"/>
    </source>
</evidence>
<keyword evidence="2" id="KW-0378">Hydrolase</keyword>
<dbReference type="AlphaFoldDB" id="A0A4S8P5K7"/>
<feature type="chain" id="PRO_5020737929" evidence="1">
    <location>
        <begin position="32"/>
        <end position="415"/>
    </location>
</feature>
<dbReference type="RefSeq" id="WP_136531580.1">
    <property type="nucleotide sequence ID" value="NZ_STGX01000017.1"/>
</dbReference>
<organism evidence="2 3">
    <name type="scientific">Glycomyces paridis</name>
    <dbReference type="NCBI Taxonomy" id="2126555"/>
    <lineage>
        <taxon>Bacteria</taxon>
        <taxon>Bacillati</taxon>
        <taxon>Actinomycetota</taxon>
        <taxon>Actinomycetes</taxon>
        <taxon>Glycomycetales</taxon>
        <taxon>Glycomycetaceae</taxon>
        <taxon>Glycomyces</taxon>
    </lineage>
</organism>
<dbReference type="GO" id="GO:0016787">
    <property type="term" value="F:hydrolase activity"/>
    <property type="evidence" value="ECO:0007669"/>
    <property type="project" value="UniProtKB-KW"/>
</dbReference>